<feature type="domain" description="Nuclear condensin complex subunit 3 C-terminal" evidence="9">
    <location>
        <begin position="556"/>
        <end position="833"/>
    </location>
</feature>
<dbReference type="InterPro" id="IPR011989">
    <property type="entry name" value="ARM-like"/>
</dbReference>
<evidence type="ECO:0000313" key="10">
    <source>
        <dbReference type="EMBL" id="CAG8499540.1"/>
    </source>
</evidence>
<keyword evidence="11" id="KW-1185">Reference proteome</keyword>
<evidence type="ECO:0000256" key="1">
    <source>
        <dbReference type="ARBA" id="ARBA00004286"/>
    </source>
</evidence>
<keyword evidence="5" id="KW-0498">Mitosis</keyword>
<evidence type="ECO:0000256" key="6">
    <source>
        <dbReference type="ARBA" id="ARBA00023067"/>
    </source>
</evidence>
<organism evidence="10 11">
    <name type="scientific">Acaulospora morrowiae</name>
    <dbReference type="NCBI Taxonomy" id="94023"/>
    <lineage>
        <taxon>Eukaryota</taxon>
        <taxon>Fungi</taxon>
        <taxon>Fungi incertae sedis</taxon>
        <taxon>Mucoromycota</taxon>
        <taxon>Glomeromycotina</taxon>
        <taxon>Glomeromycetes</taxon>
        <taxon>Diversisporales</taxon>
        <taxon>Acaulosporaceae</taxon>
        <taxon>Acaulospora</taxon>
    </lineage>
</organism>
<dbReference type="GO" id="GO:0000796">
    <property type="term" value="C:condensin complex"/>
    <property type="evidence" value="ECO:0007669"/>
    <property type="project" value="InterPro"/>
</dbReference>
<gene>
    <name evidence="10" type="ORF">AMORRO_LOCUS3184</name>
</gene>
<name>A0A9N8ZL53_9GLOM</name>
<dbReference type="AlphaFoldDB" id="A0A9N8ZL53"/>
<keyword evidence="7" id="KW-0131">Cell cycle</keyword>
<reference evidence="10" key="1">
    <citation type="submission" date="2021-06" db="EMBL/GenBank/DDBJ databases">
        <authorList>
            <person name="Kallberg Y."/>
            <person name="Tangrot J."/>
            <person name="Rosling A."/>
        </authorList>
    </citation>
    <scope>NUCLEOTIDE SEQUENCE</scope>
    <source>
        <strain evidence="10">CL551</strain>
    </source>
</reference>
<dbReference type="PANTHER" id="PTHR14418:SF5">
    <property type="entry name" value="CONDENSIN COMPLEX SUBUNIT 3"/>
    <property type="match status" value="1"/>
</dbReference>
<dbReference type="SUPFAM" id="SSF48371">
    <property type="entry name" value="ARM repeat"/>
    <property type="match status" value="1"/>
</dbReference>
<evidence type="ECO:0000259" key="9">
    <source>
        <dbReference type="Pfam" id="PF12719"/>
    </source>
</evidence>
<dbReference type="Gene3D" id="1.25.10.10">
    <property type="entry name" value="Leucine-rich Repeat Variant"/>
    <property type="match status" value="1"/>
</dbReference>
<feature type="region of interest" description="Disordered" evidence="8">
    <location>
        <begin position="520"/>
        <end position="543"/>
    </location>
</feature>
<dbReference type="OrthoDB" id="27187at2759"/>
<evidence type="ECO:0000256" key="4">
    <source>
        <dbReference type="ARBA" id="ARBA00022618"/>
    </source>
</evidence>
<dbReference type="EMBL" id="CAJVPV010001494">
    <property type="protein sequence ID" value="CAG8499540.1"/>
    <property type="molecule type" value="Genomic_DNA"/>
</dbReference>
<protein>
    <submittedName>
        <fullName evidence="10">17232_t:CDS:1</fullName>
    </submittedName>
</protein>
<dbReference type="GO" id="GO:0051301">
    <property type="term" value="P:cell division"/>
    <property type="evidence" value="ECO:0007669"/>
    <property type="project" value="UniProtKB-KW"/>
</dbReference>
<dbReference type="InterPro" id="IPR016024">
    <property type="entry name" value="ARM-type_fold"/>
</dbReference>
<accession>A0A9N8ZL53</accession>
<dbReference type="GO" id="GO:0000793">
    <property type="term" value="C:condensed chromosome"/>
    <property type="evidence" value="ECO:0007669"/>
    <property type="project" value="TreeGrafter"/>
</dbReference>
<evidence type="ECO:0000256" key="7">
    <source>
        <dbReference type="ARBA" id="ARBA00023306"/>
    </source>
</evidence>
<dbReference type="InterPro" id="IPR025977">
    <property type="entry name" value="Cnd3_C"/>
</dbReference>
<dbReference type="Pfam" id="PF12719">
    <property type="entry name" value="Cnd3"/>
    <property type="match status" value="1"/>
</dbReference>
<dbReference type="InterPro" id="IPR027165">
    <property type="entry name" value="CND3"/>
</dbReference>
<comment type="similarity">
    <text evidence="2">Belongs to the CND3 (condensin subunit 3) family.</text>
</comment>
<evidence type="ECO:0000313" key="11">
    <source>
        <dbReference type="Proteomes" id="UP000789342"/>
    </source>
</evidence>
<comment type="caution">
    <text evidence="10">The sequence shown here is derived from an EMBL/GenBank/DDBJ whole genome shotgun (WGS) entry which is preliminary data.</text>
</comment>
<dbReference type="GO" id="GO:0007076">
    <property type="term" value="P:mitotic chromosome condensation"/>
    <property type="evidence" value="ECO:0007669"/>
    <property type="project" value="InterPro"/>
</dbReference>
<dbReference type="Proteomes" id="UP000789342">
    <property type="component" value="Unassembled WGS sequence"/>
</dbReference>
<comment type="subcellular location">
    <subcellularLocation>
        <location evidence="1">Chromosome</location>
    </subcellularLocation>
</comment>
<keyword evidence="4" id="KW-0132">Cell division</keyword>
<evidence type="ECO:0000256" key="2">
    <source>
        <dbReference type="ARBA" id="ARBA00006533"/>
    </source>
</evidence>
<sequence length="943" mass="108669">MPVRENPIAALSVAVPQIFQECQKATTNHRKNAVALRKLQIKCSRYTPLSSDASNEDFADGESAFNKEFVRNLNKVLSIKKGQTNAERVLKFVVSFVAFSCEKDNEKNDDGSADDDDIEETLSLRFIEFLIKHLLKGTEAKDKNVRLRVCQLLAHLVSFLRAIDGDLYEHLKDELTKRLLDKEVGVRVKAVIAYSKLQCDSENGRECVRQLLGMLNNDPSAEVRRAVLYNIEYNEETLPHILKRARDIDANIRCGVFTKLTEEIRDFRILSIEDREKLLNWGLTDRDPHVKKACSKMLATSWLQHANDNLLELLERLDVVGSSIAQEVLLSIFRARPDITQVLSFDDTLWENLTAESALLMRVFFEYHHKDDNGRLDEMMPEVTRLAFYIQKYNHYIFQTQEEEEQVNYVFIVSQLLSIAKLMDYGDEVGRRKMHSLLREMLMLPQIEESHIESIMEVMKRISINERDFTRSMIEIISDIREGIEDEDAFSRRAIQDDQDLTTNMSHLSINMSSMRLSMRNSDQRRGEGRLSTMTASTDNDEQEDKELMSVMLNLKSLHIVRRMLEKNSEELRHNPSMHGLLSEIIIPNVQSHEPTLREFGVHCLGLCCILDQPLAIENFNLFMHCVKHGFDELQTKSLMIIFDVLMAYGYSTIVSKTRQGGEILGLLNDCLKHENEQIQATAVVGISKLMLSKMLRDKNVLKELLMLYFDINTASNLRLRQCLSYFFPAFCHSSYENQSIMQEIFLSTLISLVNRNKNLEKSDETVTSFQIAQQLVEWTDPTKVIKLDQSEEIDVDMGSHANIAIEVLKHLFTETNKDIRKILCQTLNKFRIDESVGILRIKKLTCLTGNLKSRRPLPDYASKVAVNRFENNLLRYFDDALDSLDDNELEQLRDITEFVENLGEIAPTLRPSRSRQSKVNALANIQRDQRVLEETLDSDSDI</sequence>
<dbReference type="PANTHER" id="PTHR14418">
    <property type="entry name" value="CONDENSIN COMPLEX SUBUNIT 3-RELATED"/>
    <property type="match status" value="1"/>
</dbReference>
<evidence type="ECO:0000256" key="3">
    <source>
        <dbReference type="ARBA" id="ARBA00022454"/>
    </source>
</evidence>
<evidence type="ECO:0000256" key="5">
    <source>
        <dbReference type="ARBA" id="ARBA00022776"/>
    </source>
</evidence>
<proteinExistence type="inferred from homology"/>
<keyword evidence="3" id="KW-0158">Chromosome</keyword>
<keyword evidence="6" id="KW-0226">DNA condensation</keyword>
<evidence type="ECO:0000256" key="8">
    <source>
        <dbReference type="SAM" id="MobiDB-lite"/>
    </source>
</evidence>